<dbReference type="EMBL" id="LBZO01000019">
    <property type="protein sequence ID" value="KKR73547.1"/>
    <property type="molecule type" value="Genomic_DNA"/>
</dbReference>
<dbReference type="InterPro" id="IPR009061">
    <property type="entry name" value="DNA-bd_dom_put_sf"/>
</dbReference>
<dbReference type="Gene3D" id="1.10.1660.10">
    <property type="match status" value="1"/>
</dbReference>
<dbReference type="Proteomes" id="UP000034013">
    <property type="component" value="Unassembled WGS sequence"/>
</dbReference>
<evidence type="ECO:0000313" key="3">
    <source>
        <dbReference type="Proteomes" id="UP000034013"/>
    </source>
</evidence>
<comment type="caution">
    <text evidence="2">The sequence shown here is derived from an EMBL/GenBank/DDBJ whole genome shotgun (WGS) entry which is preliminary data.</text>
</comment>
<organism evidence="2 3">
    <name type="scientific">Candidatus Woesebacteria bacterium GW2011_GWA2_40_7</name>
    <dbReference type="NCBI Taxonomy" id="1618562"/>
    <lineage>
        <taxon>Bacteria</taxon>
        <taxon>Candidatus Woeseibacteriota</taxon>
    </lineage>
</organism>
<dbReference type="InterPro" id="IPR000551">
    <property type="entry name" value="MerR-type_HTH_dom"/>
</dbReference>
<dbReference type="GO" id="GO:0006355">
    <property type="term" value="P:regulation of DNA-templated transcription"/>
    <property type="evidence" value="ECO:0007669"/>
    <property type="project" value="InterPro"/>
</dbReference>
<dbReference type="SUPFAM" id="SSF46955">
    <property type="entry name" value="Putative DNA-binding domain"/>
    <property type="match status" value="1"/>
</dbReference>
<dbReference type="GO" id="GO:0003677">
    <property type="term" value="F:DNA binding"/>
    <property type="evidence" value="ECO:0007669"/>
    <property type="project" value="InterPro"/>
</dbReference>
<dbReference type="PROSITE" id="PS50937">
    <property type="entry name" value="HTH_MERR_2"/>
    <property type="match status" value="1"/>
</dbReference>
<protein>
    <recommendedName>
        <fullName evidence="1">HTH merR-type domain-containing protein</fullName>
    </recommendedName>
</protein>
<sequence>MSAHHLRIKEAADILEVSSKTLRRWNTSGKLVPEQRSVGGQRFYTEAQLREFK</sequence>
<evidence type="ECO:0000259" key="1">
    <source>
        <dbReference type="PROSITE" id="PS50937"/>
    </source>
</evidence>
<dbReference type="Pfam" id="PF13411">
    <property type="entry name" value="MerR_1"/>
    <property type="match status" value="1"/>
</dbReference>
<dbReference type="AlphaFoldDB" id="A0A0G0WE78"/>
<gene>
    <name evidence="2" type="ORF">UU16_C0019G0009</name>
</gene>
<accession>A0A0G0WE78</accession>
<name>A0A0G0WE78_9BACT</name>
<reference evidence="2 3" key="1">
    <citation type="journal article" date="2015" name="Nature">
        <title>rRNA introns, odd ribosomes, and small enigmatic genomes across a large radiation of phyla.</title>
        <authorList>
            <person name="Brown C.T."/>
            <person name="Hug L.A."/>
            <person name="Thomas B.C."/>
            <person name="Sharon I."/>
            <person name="Castelle C.J."/>
            <person name="Singh A."/>
            <person name="Wilkins M.J."/>
            <person name="Williams K.H."/>
            <person name="Banfield J.F."/>
        </authorList>
    </citation>
    <scope>NUCLEOTIDE SEQUENCE [LARGE SCALE GENOMIC DNA]</scope>
</reference>
<feature type="domain" description="HTH merR-type" evidence="1">
    <location>
        <begin position="5"/>
        <end position="53"/>
    </location>
</feature>
<proteinExistence type="predicted"/>
<feature type="non-terminal residue" evidence="2">
    <location>
        <position position="53"/>
    </location>
</feature>
<evidence type="ECO:0000313" key="2">
    <source>
        <dbReference type="EMBL" id="KKR73547.1"/>
    </source>
</evidence>